<dbReference type="STRING" id="82374.NZ47_09425"/>
<dbReference type="GO" id="GO:0019678">
    <property type="term" value="P:propionate metabolic process, methylmalonyl pathway"/>
    <property type="evidence" value="ECO:0007669"/>
    <property type="project" value="TreeGrafter"/>
</dbReference>
<feature type="domain" description="Methylmalonyl-CoA mutase alpha/beta chain catalytic" evidence="6">
    <location>
        <begin position="64"/>
        <end position="563"/>
    </location>
</feature>
<gene>
    <name evidence="7" type="ORF">NZ47_09425</name>
</gene>
<dbReference type="GO" id="GO:0031419">
    <property type="term" value="F:cobalamin binding"/>
    <property type="evidence" value="ECO:0007669"/>
    <property type="project" value="UniProtKB-KW"/>
</dbReference>
<reference evidence="7 8" key="1">
    <citation type="journal article" date="2013" name="PLoS ONE">
        <title>Identification and characterization of three novel lipases belonging to families II and V from Anaerovibrio lipolyticus 5ST.</title>
        <authorList>
            <person name="Prive F."/>
            <person name="Kaderbhai N.N."/>
            <person name="Girdwood S."/>
            <person name="Worgan H.J."/>
            <person name="Pinloche E."/>
            <person name="Scollan N.D."/>
            <person name="Huws S.A."/>
            <person name="Newbold C.J."/>
        </authorList>
    </citation>
    <scope>NUCLEOTIDE SEQUENCE [LARGE SCALE GENOMIC DNA]</scope>
    <source>
        <strain evidence="7 8">5S</strain>
    </source>
</reference>
<keyword evidence="4" id="KW-0413">Isomerase</keyword>
<keyword evidence="8" id="KW-1185">Reference proteome</keyword>
<evidence type="ECO:0000256" key="2">
    <source>
        <dbReference type="ARBA" id="ARBA00008465"/>
    </source>
</evidence>
<dbReference type="eggNOG" id="COG2185">
    <property type="taxonomic scope" value="Bacteria"/>
</dbReference>
<protein>
    <submittedName>
        <fullName evidence="7">Methylmalonyl-CoA mutase</fullName>
    </submittedName>
</protein>
<dbReference type="PANTHER" id="PTHR48101:SF4">
    <property type="entry name" value="METHYLMALONYL-COA MUTASE, MITOCHONDRIAL"/>
    <property type="match status" value="1"/>
</dbReference>
<dbReference type="eggNOG" id="COG1884">
    <property type="taxonomic scope" value="Bacteria"/>
</dbReference>
<keyword evidence="3" id="KW-0846">Cobalamin</keyword>
<dbReference type="CDD" id="cd03677">
    <property type="entry name" value="MM_CoA_mutase_beta"/>
    <property type="match status" value="1"/>
</dbReference>
<dbReference type="Proteomes" id="UP000030993">
    <property type="component" value="Unassembled WGS sequence"/>
</dbReference>
<evidence type="ECO:0000313" key="8">
    <source>
        <dbReference type="Proteomes" id="UP000030993"/>
    </source>
</evidence>
<comment type="caution">
    <text evidence="7">The sequence shown here is derived from an EMBL/GenBank/DDBJ whole genome shotgun (WGS) entry which is preliminary data.</text>
</comment>
<comment type="cofactor">
    <cofactor evidence="1">
        <name>adenosylcob(III)alamin</name>
        <dbReference type="ChEBI" id="CHEBI:18408"/>
    </cofactor>
</comment>
<comment type="similarity">
    <text evidence="2">Belongs to the methylmalonyl-CoA mutase family.</text>
</comment>
<dbReference type="InterPro" id="IPR006099">
    <property type="entry name" value="MeMalonylCoA_mutase_a/b_cat"/>
</dbReference>
<name>A0A0B2JVI5_9FIRM</name>
<dbReference type="GO" id="GO:0046872">
    <property type="term" value="F:metal ion binding"/>
    <property type="evidence" value="ECO:0007669"/>
    <property type="project" value="InterPro"/>
</dbReference>
<dbReference type="GO" id="GO:0005737">
    <property type="term" value="C:cytoplasm"/>
    <property type="evidence" value="ECO:0007669"/>
    <property type="project" value="TreeGrafter"/>
</dbReference>
<dbReference type="GO" id="GO:0004494">
    <property type="term" value="F:methylmalonyl-CoA mutase activity"/>
    <property type="evidence" value="ECO:0007669"/>
    <property type="project" value="UniProtKB-EC"/>
</dbReference>
<evidence type="ECO:0000313" key="7">
    <source>
        <dbReference type="EMBL" id="KHM51644.1"/>
    </source>
</evidence>
<keyword evidence="5" id="KW-0170">Cobalt</keyword>
<evidence type="ECO:0000259" key="6">
    <source>
        <dbReference type="Pfam" id="PF01642"/>
    </source>
</evidence>
<dbReference type="SUPFAM" id="SSF52242">
    <property type="entry name" value="Cobalamin (vitamin B12)-binding domain"/>
    <property type="match status" value="1"/>
</dbReference>
<dbReference type="Gene3D" id="3.40.50.280">
    <property type="entry name" value="Cobalamin-binding domain"/>
    <property type="match status" value="1"/>
</dbReference>
<proteinExistence type="inferred from homology"/>
<evidence type="ECO:0000256" key="4">
    <source>
        <dbReference type="ARBA" id="ARBA00023235"/>
    </source>
</evidence>
<dbReference type="EMBL" id="JSCE01000182">
    <property type="protein sequence ID" value="KHM51644.1"/>
    <property type="molecule type" value="Genomic_DNA"/>
</dbReference>
<evidence type="ECO:0000256" key="5">
    <source>
        <dbReference type="ARBA" id="ARBA00023285"/>
    </source>
</evidence>
<dbReference type="PANTHER" id="PTHR48101">
    <property type="entry name" value="METHYLMALONYL-COA MUTASE, MITOCHONDRIAL-RELATED"/>
    <property type="match status" value="1"/>
</dbReference>
<evidence type="ECO:0000256" key="3">
    <source>
        <dbReference type="ARBA" id="ARBA00022628"/>
    </source>
</evidence>
<dbReference type="InterPro" id="IPR016176">
    <property type="entry name" value="Cbl-dep_enz_cat"/>
</dbReference>
<dbReference type="SUPFAM" id="SSF51703">
    <property type="entry name" value="Cobalamin (vitamin B12)-dependent enzymes"/>
    <property type="match status" value="1"/>
</dbReference>
<dbReference type="RefSeq" id="WP_039209704.1">
    <property type="nucleotide sequence ID" value="NZ_JSCE01000182.1"/>
</dbReference>
<dbReference type="Gene3D" id="3.20.20.240">
    <property type="entry name" value="Methylmalonyl-CoA mutase"/>
    <property type="match status" value="1"/>
</dbReference>
<dbReference type="InterPro" id="IPR036724">
    <property type="entry name" value="Cobalamin-bd_sf"/>
</dbReference>
<dbReference type="Pfam" id="PF01642">
    <property type="entry name" value="MM_CoA_mutase"/>
    <property type="match status" value="1"/>
</dbReference>
<accession>A0A0B2JVI5</accession>
<organism evidence="7 8">
    <name type="scientific">Anaerovibrio lipolyticus</name>
    <dbReference type="NCBI Taxonomy" id="82374"/>
    <lineage>
        <taxon>Bacteria</taxon>
        <taxon>Bacillati</taxon>
        <taxon>Bacillota</taxon>
        <taxon>Negativicutes</taxon>
        <taxon>Selenomonadales</taxon>
        <taxon>Selenomonadaceae</taxon>
        <taxon>Anaerovibrio</taxon>
    </lineage>
</organism>
<dbReference type="AlphaFoldDB" id="A0A0B2JVI5"/>
<sequence length="733" mass="81593">MNEEKSGQAQEELDLQAILKKAEQVTDFPDVPLDEFTPPTYDEWKEACIALLKGAPFEKKMYTKTYEGITFSPMYFRQDTDPILPKKSFPGMDDFMRGAKPNGYIESPWGIAQACDETMPKENNELLKHEIDRGSTIYNITLDKATISCVDARETDKPGDEGCSVTTLQDVHDLLDGLKLEKYPIYIYAGASAVPMLSMVAADLKSSGQSTNRLKGIIGANPVGELVATGKNKQSLAKLYDEAYEAAKWAIKNAPGVKTCFVKSDVFSNGGANDIQEVAYSLAVATDYIRAMLERGLTVDEAAGQVAFEFSMGANFFMQIAKLRAVRPIWSQIVEAFGGGAEVQRMYVHARPARFFKTVYDPYVNMLRNTSEIFSGVVGGLDSFENPPFDEVIRKGDEFSRRIARNVQIMLQEEFGLLQPIDPAGGSWAVETLTKQVKEKIWDEFKVIETKGGIVEALKEGYPQEQIGLILAERFKKLELRRDRIVGSNMYPNMTEVRLDPRPEDFVENKKLRSEEISSYLDDIDTKFCDEALAKIKDEKGSMEAVIAAAKAGATIEQLRRAMTCPKCAENAEEIEKIERHRWSERYEALRMVTEAYKEKNDDNVKIFLANMGPIPQHKARADFTTGFLQVGAFEVLGNNGFPTEEEAAAAAKESGADAVVICSTDATYPDIVPKLAPMLHKALPNATVFLAGEAPKDLKETYDNAGIDKYISVKANCYEILQALQKKKGMIE</sequence>
<evidence type="ECO:0000256" key="1">
    <source>
        <dbReference type="ARBA" id="ARBA00001922"/>
    </source>
</evidence>